<protein>
    <recommendedName>
        <fullName evidence="6">TIR domain-containing protein</fullName>
    </recommendedName>
</protein>
<keyword evidence="1" id="KW-0472">Membrane</keyword>
<dbReference type="EMBL" id="JABAHT010000036">
    <property type="protein sequence ID" value="KAF4668481.1"/>
    <property type="molecule type" value="Genomic_DNA"/>
</dbReference>
<dbReference type="Gene3D" id="3.40.50.10140">
    <property type="entry name" value="Toll/interleukin-1 receptor homology (TIR) domain"/>
    <property type="match status" value="1"/>
</dbReference>
<dbReference type="Proteomes" id="UP000570595">
    <property type="component" value="Unassembled WGS sequence"/>
</dbReference>
<evidence type="ECO:0000313" key="4">
    <source>
        <dbReference type="Proteomes" id="UP000570595"/>
    </source>
</evidence>
<gene>
    <name evidence="3" type="ORF">FOL46_001789</name>
    <name evidence="2" type="ORF">FOZ61_006323</name>
</gene>
<feature type="transmembrane region" description="Helical" evidence="1">
    <location>
        <begin position="81"/>
        <end position="101"/>
    </location>
</feature>
<feature type="transmembrane region" description="Helical" evidence="1">
    <location>
        <begin position="438"/>
        <end position="455"/>
    </location>
</feature>
<dbReference type="SUPFAM" id="SSF52200">
    <property type="entry name" value="Toll/Interleukin receptor TIR domain"/>
    <property type="match status" value="1"/>
</dbReference>
<comment type="caution">
    <text evidence="2">The sequence shown here is derived from an EMBL/GenBank/DDBJ whole genome shotgun (WGS) entry which is preliminary data.</text>
</comment>
<dbReference type="Proteomes" id="UP000572268">
    <property type="component" value="Unassembled WGS sequence"/>
</dbReference>
<evidence type="ECO:0000313" key="5">
    <source>
        <dbReference type="Proteomes" id="UP000572268"/>
    </source>
</evidence>
<keyword evidence="1" id="KW-0812">Transmembrane</keyword>
<dbReference type="EMBL" id="JABANN010000152">
    <property type="protein sequence ID" value="KAF4668826.1"/>
    <property type="molecule type" value="Genomic_DNA"/>
</dbReference>
<keyword evidence="1" id="KW-1133">Transmembrane helix</keyword>
<sequence>MLDRSFLRNSESHEDAFLSSVPVTSVDFFLSHSWSAGGFWKQMALLICCSSTSTEKITLLASLMGAYAFYPPVRGLKLFELSVLAFGFVSFLVALFIIPLFKHRNTMVFLDKCCIPQKDPTAKSYGISKLADYLRASDKLLILWSPDYLNRLWCVYELAVFLQTHDEDDVILVNLDHLKLCISLMLLQFFGSFILCVAEPRDDGMVPIFTWYTLQLLGLATSLLIDQGAFDCGEEWQKFCSRVKRFNIHKAKCSSLADYSYLKQLVTDMYGSEAEFAAVVRGLWLGEDEEKHHPSWLFSRAALRILCVSYIPLVVSRIAYPVACSIPRLIDNDSVPLIPIHAPGTKVTILPSTVETLLWEIRSGIITPLMMCLRAPLMLLIAHKLATSWVSEKVEKWCSGIFLALLFVAYNGSVAIICGSQMYYPIDKPPMRALMNEALLWMYAAVAVTVASFVLRRSYTYEPLTAASA</sequence>
<evidence type="ECO:0000313" key="2">
    <source>
        <dbReference type="EMBL" id="KAF4668481.1"/>
    </source>
</evidence>
<reference evidence="4 5" key="1">
    <citation type="submission" date="2020-04" db="EMBL/GenBank/DDBJ databases">
        <title>Perkinsus olseni comparative genomics.</title>
        <authorList>
            <person name="Bogema D.R."/>
        </authorList>
    </citation>
    <scope>NUCLEOTIDE SEQUENCE [LARGE SCALE GENOMIC DNA]</scope>
    <source>
        <strain evidence="2">ATCC PRA-179</strain>
        <strain evidence="3">ATCC PRA-31</strain>
    </source>
</reference>
<dbReference type="OrthoDB" id="433935at2759"/>
<feature type="transmembrane region" description="Helical" evidence="1">
    <location>
        <begin position="401"/>
        <end position="426"/>
    </location>
</feature>
<evidence type="ECO:0008006" key="6">
    <source>
        <dbReference type="Google" id="ProtNLM"/>
    </source>
</evidence>
<dbReference type="InterPro" id="IPR035897">
    <property type="entry name" value="Toll_tir_struct_dom_sf"/>
</dbReference>
<evidence type="ECO:0000313" key="3">
    <source>
        <dbReference type="EMBL" id="KAF4668826.1"/>
    </source>
</evidence>
<evidence type="ECO:0000256" key="1">
    <source>
        <dbReference type="SAM" id="Phobius"/>
    </source>
</evidence>
<proteinExistence type="predicted"/>
<accession>A0A7J6MBT8</accession>
<dbReference type="AlphaFoldDB" id="A0A7J6MBT8"/>
<organism evidence="2 4">
    <name type="scientific">Perkinsus olseni</name>
    <name type="common">Perkinsus atlanticus</name>
    <dbReference type="NCBI Taxonomy" id="32597"/>
    <lineage>
        <taxon>Eukaryota</taxon>
        <taxon>Sar</taxon>
        <taxon>Alveolata</taxon>
        <taxon>Perkinsozoa</taxon>
        <taxon>Perkinsea</taxon>
        <taxon>Perkinsida</taxon>
        <taxon>Perkinsidae</taxon>
        <taxon>Perkinsus</taxon>
    </lineage>
</organism>
<name>A0A7J6MBT8_PEROL</name>